<reference evidence="2 3" key="1">
    <citation type="submission" date="2017-09" db="EMBL/GenBank/DDBJ databases">
        <title>Depth-based differentiation of microbial function through sediment-hosted aquifers and enrichment of novel symbionts in the deep terrestrial subsurface.</title>
        <authorList>
            <person name="Probst A.J."/>
            <person name="Ladd B."/>
            <person name="Jarett J.K."/>
            <person name="Geller-Mcgrath D.E."/>
            <person name="Sieber C.M."/>
            <person name="Emerson J.B."/>
            <person name="Anantharaman K."/>
            <person name="Thomas B.C."/>
            <person name="Malmstrom R."/>
            <person name="Stieglmeier M."/>
            <person name="Klingl A."/>
            <person name="Woyke T."/>
            <person name="Ryan C.M."/>
            <person name="Banfield J.F."/>
        </authorList>
    </citation>
    <scope>NUCLEOTIDE SEQUENCE [LARGE SCALE GENOMIC DNA]</scope>
    <source>
        <strain evidence="2">CG22_combo_CG10-13_8_21_14_all_33_16</strain>
    </source>
</reference>
<gene>
    <name evidence="2" type="ORF">COW96_04210</name>
</gene>
<feature type="domain" description="Transposase IS30-like HTH" evidence="1">
    <location>
        <begin position="3"/>
        <end position="46"/>
    </location>
</feature>
<sequence length="170" mass="20258">MNKYKHLSLEEREKLYALREQGKSFHKIALVLGRSHTSLSREYKRHAKYGKPYIPCKAYEWTIKKAVEQRTKAPLKNHKVFLYVRKKLRQNWSPEIISGRLPIDYPGESICTETIYQYIYGKGKKFKLWQYLPKAHKKRRIKTGRKARSFKHSRIPGAISIEQRPNRVNT</sequence>
<dbReference type="GO" id="GO:0004803">
    <property type="term" value="F:transposase activity"/>
    <property type="evidence" value="ECO:0007669"/>
    <property type="project" value="TreeGrafter"/>
</dbReference>
<name>A0A2H0C313_9BACT</name>
<proteinExistence type="predicted"/>
<dbReference type="InterPro" id="IPR025246">
    <property type="entry name" value="IS30-like_HTH"/>
</dbReference>
<organism evidence="2 3">
    <name type="scientific">Candidatus Roizmanbacteria bacterium CG22_combo_CG10-13_8_21_14_all_33_16</name>
    <dbReference type="NCBI Taxonomy" id="1974859"/>
    <lineage>
        <taxon>Bacteria</taxon>
        <taxon>Candidatus Roizmaniibacteriota</taxon>
    </lineage>
</organism>
<dbReference type="EMBL" id="PCTD01000185">
    <property type="protein sequence ID" value="PIP64139.1"/>
    <property type="molecule type" value="Genomic_DNA"/>
</dbReference>
<feature type="non-terminal residue" evidence="2">
    <location>
        <position position="170"/>
    </location>
</feature>
<dbReference type="GO" id="GO:0032196">
    <property type="term" value="P:transposition"/>
    <property type="evidence" value="ECO:0007669"/>
    <property type="project" value="TreeGrafter"/>
</dbReference>
<dbReference type="GO" id="GO:0005829">
    <property type="term" value="C:cytosol"/>
    <property type="evidence" value="ECO:0007669"/>
    <property type="project" value="TreeGrafter"/>
</dbReference>
<protein>
    <recommendedName>
        <fullName evidence="1">Transposase IS30-like HTH domain-containing protein</fullName>
    </recommendedName>
</protein>
<dbReference type="Gene3D" id="1.10.10.60">
    <property type="entry name" value="Homeodomain-like"/>
    <property type="match status" value="1"/>
</dbReference>
<dbReference type="AlphaFoldDB" id="A0A2H0C313"/>
<dbReference type="Pfam" id="PF13936">
    <property type="entry name" value="HTH_38"/>
    <property type="match status" value="1"/>
</dbReference>
<evidence type="ECO:0000313" key="3">
    <source>
        <dbReference type="Proteomes" id="UP000230802"/>
    </source>
</evidence>
<comment type="caution">
    <text evidence="2">The sequence shown here is derived from an EMBL/GenBank/DDBJ whole genome shotgun (WGS) entry which is preliminary data.</text>
</comment>
<dbReference type="InterPro" id="IPR051917">
    <property type="entry name" value="Transposase-Integrase"/>
</dbReference>
<evidence type="ECO:0000259" key="1">
    <source>
        <dbReference type="Pfam" id="PF13936"/>
    </source>
</evidence>
<dbReference type="PANTHER" id="PTHR10948">
    <property type="entry name" value="TRANSPOSASE"/>
    <property type="match status" value="1"/>
</dbReference>
<dbReference type="Proteomes" id="UP000230802">
    <property type="component" value="Unassembled WGS sequence"/>
</dbReference>
<accession>A0A2H0C313</accession>
<evidence type="ECO:0000313" key="2">
    <source>
        <dbReference type="EMBL" id="PIP64139.1"/>
    </source>
</evidence>
<dbReference type="PANTHER" id="PTHR10948:SF23">
    <property type="entry name" value="TRANSPOSASE INSI FOR INSERTION SEQUENCE ELEMENT IS30A-RELATED"/>
    <property type="match status" value="1"/>
</dbReference>